<dbReference type="Proteomes" id="UP000623467">
    <property type="component" value="Unassembled WGS sequence"/>
</dbReference>
<evidence type="ECO:0000313" key="2">
    <source>
        <dbReference type="EMBL" id="KAF7370445.1"/>
    </source>
</evidence>
<dbReference type="AlphaFoldDB" id="A0A8H6Z738"/>
<organism evidence="2 3">
    <name type="scientific">Mycena sanguinolenta</name>
    <dbReference type="NCBI Taxonomy" id="230812"/>
    <lineage>
        <taxon>Eukaryota</taxon>
        <taxon>Fungi</taxon>
        <taxon>Dikarya</taxon>
        <taxon>Basidiomycota</taxon>
        <taxon>Agaricomycotina</taxon>
        <taxon>Agaricomycetes</taxon>
        <taxon>Agaricomycetidae</taxon>
        <taxon>Agaricales</taxon>
        <taxon>Marasmiineae</taxon>
        <taxon>Mycenaceae</taxon>
        <taxon>Mycena</taxon>
    </lineage>
</organism>
<evidence type="ECO:0000313" key="3">
    <source>
        <dbReference type="Proteomes" id="UP000623467"/>
    </source>
</evidence>
<name>A0A8H6Z738_9AGAR</name>
<gene>
    <name evidence="2" type="ORF">MSAN_00676200</name>
</gene>
<accession>A0A8H6Z738</accession>
<keyword evidence="1" id="KW-0472">Membrane</keyword>
<sequence length="177" mass="19532">MPTISETSLSLLSQSDPPTLPWTFIAILLVIGVAAAGFYYASPTRLTGVLVSALINVENAYLASEENGLAHSDDVDIEERLTVLQLEVCTFCDTSLRVSLSPIFPLSVLYDMFNIRRSIAVLRCLREVRSLGTHIEIFHEAQRREITSTSEASSQCPLTKRASISLRRRDTARSAST</sequence>
<comment type="caution">
    <text evidence="2">The sequence shown here is derived from an EMBL/GenBank/DDBJ whole genome shotgun (WGS) entry which is preliminary data.</text>
</comment>
<keyword evidence="1" id="KW-0812">Transmembrane</keyword>
<evidence type="ECO:0000256" key="1">
    <source>
        <dbReference type="SAM" id="Phobius"/>
    </source>
</evidence>
<dbReference type="EMBL" id="JACAZH010000004">
    <property type="protein sequence ID" value="KAF7370445.1"/>
    <property type="molecule type" value="Genomic_DNA"/>
</dbReference>
<protein>
    <submittedName>
        <fullName evidence="2">Uncharacterized protein</fullName>
    </submittedName>
</protein>
<keyword evidence="3" id="KW-1185">Reference proteome</keyword>
<keyword evidence="1" id="KW-1133">Transmembrane helix</keyword>
<feature type="transmembrane region" description="Helical" evidence="1">
    <location>
        <begin position="20"/>
        <end position="41"/>
    </location>
</feature>
<reference evidence="2" key="1">
    <citation type="submission" date="2020-05" db="EMBL/GenBank/DDBJ databases">
        <title>Mycena genomes resolve the evolution of fungal bioluminescence.</title>
        <authorList>
            <person name="Tsai I.J."/>
        </authorList>
    </citation>
    <scope>NUCLEOTIDE SEQUENCE</scope>
    <source>
        <strain evidence="2">160909Yilan</strain>
    </source>
</reference>
<proteinExistence type="predicted"/>